<proteinExistence type="predicted"/>
<dbReference type="Proteomes" id="UP001595477">
    <property type="component" value="Unassembled WGS sequence"/>
</dbReference>
<evidence type="ECO:0000313" key="1">
    <source>
        <dbReference type="EMBL" id="MFC3201228.1"/>
    </source>
</evidence>
<name>A0ABV7JTD4_9ALTE</name>
<sequence length="65" mass="7526">MTQSFVANEDQLFNAWRNIEEGIQFSPRYAQLFMKLEESLGHAMREDARLTVDEAPAWTAPTDNH</sequence>
<gene>
    <name evidence="1" type="ORF">ACFOEW_05295</name>
</gene>
<protein>
    <submittedName>
        <fullName evidence="1">Uncharacterized protein</fullName>
    </submittedName>
</protein>
<organism evidence="1 2">
    <name type="scientific">Alteromonas oceani</name>
    <dbReference type="NCBI Taxonomy" id="2071609"/>
    <lineage>
        <taxon>Bacteria</taxon>
        <taxon>Pseudomonadati</taxon>
        <taxon>Pseudomonadota</taxon>
        <taxon>Gammaproteobacteria</taxon>
        <taxon>Alteromonadales</taxon>
        <taxon>Alteromonadaceae</taxon>
        <taxon>Alteromonas/Salinimonas group</taxon>
        <taxon>Alteromonas</taxon>
    </lineage>
</organism>
<keyword evidence="2" id="KW-1185">Reference proteome</keyword>
<accession>A0ABV7JTD4</accession>
<evidence type="ECO:0000313" key="2">
    <source>
        <dbReference type="Proteomes" id="UP001595477"/>
    </source>
</evidence>
<reference evidence="2" key="1">
    <citation type="journal article" date="2019" name="Int. J. Syst. Evol. Microbiol.">
        <title>The Global Catalogue of Microorganisms (GCM) 10K type strain sequencing project: providing services to taxonomists for standard genome sequencing and annotation.</title>
        <authorList>
            <consortium name="The Broad Institute Genomics Platform"/>
            <consortium name="The Broad Institute Genome Sequencing Center for Infectious Disease"/>
            <person name="Wu L."/>
            <person name="Ma J."/>
        </authorList>
    </citation>
    <scope>NUCLEOTIDE SEQUENCE [LARGE SCALE GENOMIC DNA]</scope>
    <source>
        <strain evidence="2">KCTC 52449</strain>
    </source>
</reference>
<dbReference type="RefSeq" id="WP_241155697.1">
    <property type="nucleotide sequence ID" value="NZ_JBHRSX010000013.1"/>
</dbReference>
<dbReference type="EMBL" id="JBHRSX010000013">
    <property type="protein sequence ID" value="MFC3201228.1"/>
    <property type="molecule type" value="Genomic_DNA"/>
</dbReference>
<comment type="caution">
    <text evidence="1">The sequence shown here is derived from an EMBL/GenBank/DDBJ whole genome shotgun (WGS) entry which is preliminary data.</text>
</comment>